<evidence type="ECO:0000256" key="2">
    <source>
        <dbReference type="ARBA" id="ARBA00022692"/>
    </source>
</evidence>
<comment type="subcellular location">
    <subcellularLocation>
        <location evidence="1">Membrane</location>
        <topology evidence="1">Multi-pass membrane protein</topology>
    </subcellularLocation>
</comment>
<organism evidence="6 7">
    <name type="scientific">Streptomyces roseochromogenus subsp. oscitans DS 12.976</name>
    <dbReference type="NCBI Taxonomy" id="1352936"/>
    <lineage>
        <taxon>Bacteria</taxon>
        <taxon>Bacillati</taxon>
        <taxon>Actinomycetota</taxon>
        <taxon>Actinomycetes</taxon>
        <taxon>Kitasatosporales</taxon>
        <taxon>Streptomycetaceae</taxon>
        <taxon>Streptomyces</taxon>
    </lineage>
</organism>
<sequence>MGSEIGSAALVADALHARTDGSTPLAVLVSAGASALRRQPADPAAGLAITRAILLVPKDAAR</sequence>
<gene>
    <name evidence="6" type="ORF">M878_38425</name>
</gene>
<keyword evidence="2" id="KW-0812">Transmembrane</keyword>
<keyword evidence="4" id="KW-0472">Membrane</keyword>
<evidence type="ECO:0000256" key="1">
    <source>
        <dbReference type="ARBA" id="ARBA00004141"/>
    </source>
</evidence>
<evidence type="ECO:0000256" key="4">
    <source>
        <dbReference type="ARBA" id="ARBA00023136"/>
    </source>
</evidence>
<protein>
    <recommendedName>
        <fullName evidence="5">Cation efflux protein transmembrane domain-containing protein</fullName>
    </recommendedName>
</protein>
<evidence type="ECO:0000313" key="7">
    <source>
        <dbReference type="Proteomes" id="UP000017984"/>
    </source>
</evidence>
<dbReference type="AlphaFoldDB" id="V6JLX3"/>
<keyword evidence="7" id="KW-1185">Reference proteome</keyword>
<accession>V6JLX3</accession>
<dbReference type="SUPFAM" id="SSF161111">
    <property type="entry name" value="Cation efflux protein transmembrane domain-like"/>
    <property type="match status" value="1"/>
</dbReference>
<keyword evidence="3" id="KW-1133">Transmembrane helix</keyword>
<dbReference type="Pfam" id="PF01545">
    <property type="entry name" value="Cation_efflux"/>
    <property type="match status" value="1"/>
</dbReference>
<proteinExistence type="predicted"/>
<dbReference type="InterPro" id="IPR027469">
    <property type="entry name" value="Cation_efflux_TMD_sf"/>
</dbReference>
<dbReference type="Gene3D" id="1.20.1510.10">
    <property type="entry name" value="Cation efflux protein transmembrane domain"/>
    <property type="match status" value="1"/>
</dbReference>
<dbReference type="InterPro" id="IPR058533">
    <property type="entry name" value="Cation_efflux_TM"/>
</dbReference>
<dbReference type="GO" id="GO:0016020">
    <property type="term" value="C:membrane"/>
    <property type="evidence" value="ECO:0007669"/>
    <property type="project" value="UniProtKB-SubCell"/>
</dbReference>
<evidence type="ECO:0000256" key="3">
    <source>
        <dbReference type="ARBA" id="ARBA00022989"/>
    </source>
</evidence>
<dbReference type="GO" id="GO:0008324">
    <property type="term" value="F:monoatomic cation transmembrane transporter activity"/>
    <property type="evidence" value="ECO:0007669"/>
    <property type="project" value="InterPro"/>
</dbReference>
<comment type="caution">
    <text evidence="6">The sequence shown here is derived from an EMBL/GenBank/DDBJ whole genome shotgun (WGS) entry which is preliminary data.</text>
</comment>
<dbReference type="HOGENOM" id="CLU_2902471_0_0_11"/>
<reference evidence="6 7" key="1">
    <citation type="journal article" date="2014" name="Genome Announc.">
        <title>Draft Genome Sequence of Streptomyces roseochromogenes subsp. oscitans DS 12.976, Producer of the Aminocoumarin Antibiotic Clorobiocin.</title>
        <authorList>
            <person name="Ruckert C."/>
            <person name="Kalinowski J."/>
            <person name="Heide L."/>
            <person name="Apel A.K."/>
        </authorList>
    </citation>
    <scope>NUCLEOTIDE SEQUENCE [LARGE SCALE GENOMIC DNA]</scope>
    <source>
        <strain evidence="6 7">DS 12.976</strain>
    </source>
</reference>
<evidence type="ECO:0000259" key="5">
    <source>
        <dbReference type="Pfam" id="PF01545"/>
    </source>
</evidence>
<evidence type="ECO:0000313" key="6">
    <source>
        <dbReference type="EMBL" id="EST20902.1"/>
    </source>
</evidence>
<name>V6JLX3_STRRC</name>
<dbReference type="EMBL" id="AWQX01000340">
    <property type="protein sequence ID" value="EST20902.1"/>
    <property type="molecule type" value="Genomic_DNA"/>
</dbReference>
<feature type="domain" description="Cation efflux protein transmembrane" evidence="5">
    <location>
        <begin position="3"/>
        <end position="56"/>
    </location>
</feature>
<dbReference type="Proteomes" id="UP000017984">
    <property type="component" value="Chromosome"/>
</dbReference>